<feature type="transmembrane region" description="Helical" evidence="1">
    <location>
        <begin position="155"/>
        <end position="176"/>
    </location>
</feature>
<feature type="transmembrane region" description="Helical" evidence="1">
    <location>
        <begin position="89"/>
        <end position="111"/>
    </location>
</feature>
<feature type="transmembrane region" description="Helical" evidence="1">
    <location>
        <begin position="182"/>
        <end position="201"/>
    </location>
</feature>
<dbReference type="PANTHER" id="PTHR23028:SF131">
    <property type="entry name" value="BLR2367 PROTEIN"/>
    <property type="match status" value="1"/>
</dbReference>
<feature type="transmembrane region" description="Helical" evidence="1">
    <location>
        <begin position="21"/>
        <end position="42"/>
    </location>
</feature>
<dbReference type="EMBL" id="JAUSWJ010000001">
    <property type="protein sequence ID" value="MDQ0515942.1"/>
    <property type="molecule type" value="Genomic_DNA"/>
</dbReference>
<dbReference type="InterPro" id="IPR050879">
    <property type="entry name" value="Acyltransferase_3"/>
</dbReference>
<keyword evidence="1" id="KW-0472">Membrane</keyword>
<accession>A0ABU0M4T1</accession>
<evidence type="ECO:0000313" key="4">
    <source>
        <dbReference type="Proteomes" id="UP001223743"/>
    </source>
</evidence>
<gene>
    <name evidence="3" type="ORF">QO015_001555</name>
</gene>
<keyword evidence="1" id="KW-1133">Transmembrane helix</keyword>
<proteinExistence type="predicted"/>
<reference evidence="3 4" key="1">
    <citation type="submission" date="2023-07" db="EMBL/GenBank/DDBJ databases">
        <title>Genomic Encyclopedia of Type Strains, Phase IV (KMG-IV): sequencing the most valuable type-strain genomes for metagenomic binning, comparative biology and taxonomic classification.</title>
        <authorList>
            <person name="Goeker M."/>
        </authorList>
    </citation>
    <scope>NUCLEOTIDE SEQUENCE [LARGE SCALE GENOMIC DNA]</scope>
    <source>
        <strain evidence="3 4">B1-1</strain>
    </source>
</reference>
<dbReference type="RefSeq" id="WP_266280245.1">
    <property type="nucleotide sequence ID" value="NZ_JAPKNF010000001.1"/>
</dbReference>
<dbReference type="PANTHER" id="PTHR23028">
    <property type="entry name" value="ACETYLTRANSFERASE"/>
    <property type="match status" value="1"/>
</dbReference>
<organism evidence="3 4">
    <name type="scientific">Kaistia geumhonensis</name>
    <dbReference type="NCBI Taxonomy" id="410839"/>
    <lineage>
        <taxon>Bacteria</taxon>
        <taxon>Pseudomonadati</taxon>
        <taxon>Pseudomonadota</taxon>
        <taxon>Alphaproteobacteria</taxon>
        <taxon>Hyphomicrobiales</taxon>
        <taxon>Kaistiaceae</taxon>
        <taxon>Kaistia</taxon>
    </lineage>
</organism>
<comment type="caution">
    <text evidence="3">The sequence shown here is derived from an EMBL/GenBank/DDBJ whole genome shotgun (WGS) entry which is preliminary data.</text>
</comment>
<feature type="transmembrane region" description="Helical" evidence="1">
    <location>
        <begin position="274"/>
        <end position="297"/>
    </location>
</feature>
<feature type="transmembrane region" description="Helical" evidence="1">
    <location>
        <begin position="213"/>
        <end position="237"/>
    </location>
</feature>
<dbReference type="InterPro" id="IPR002656">
    <property type="entry name" value="Acyl_transf_3_dom"/>
</dbReference>
<protein>
    <submittedName>
        <fullName evidence="3">Peptidoglycan/LPS O-acetylase OafA/YrhL</fullName>
    </submittedName>
</protein>
<evidence type="ECO:0000256" key="1">
    <source>
        <dbReference type="SAM" id="Phobius"/>
    </source>
</evidence>
<name>A0ABU0M4T1_9HYPH</name>
<evidence type="ECO:0000313" key="3">
    <source>
        <dbReference type="EMBL" id="MDQ0515942.1"/>
    </source>
</evidence>
<evidence type="ECO:0000259" key="2">
    <source>
        <dbReference type="Pfam" id="PF01757"/>
    </source>
</evidence>
<dbReference type="Pfam" id="PF01757">
    <property type="entry name" value="Acyl_transf_3"/>
    <property type="match status" value="1"/>
</dbReference>
<feature type="transmembrane region" description="Helical" evidence="1">
    <location>
        <begin position="243"/>
        <end position="262"/>
    </location>
</feature>
<sequence length="392" mass="42683">MMKTVGSVLDANRGVGPGFGLLRLILAVSVIFVHCSLVDGGANAEAWWPYGARWGLANMAVPAFFVLSGFLVAGSMARSRVDTFLVNRVLRLVPALAVLVVVTALVVGPLVTSLSPAAYFGDRGFLTFFFNVLGRHQDTLPGVFEQNPEHIVNGSLWTLSHEMSCYILLCLLTGAGVFRRRALVLAFALGLYAAANIIWLADRAGIALPHHELLTYVFVTRGAAKLVPLFLVGVLAWQYRASIPLHWLPAVLSGAGLVAVAMAGDQSWAEMPPVWVLTAPMFAYVAIYLGLANWFVIPLLVGVDYSYGVYLYGFTVQQTLLHLMPGIGNYWLFFAISIVPTVILAMLSWHFVEKPALGLRHALQDRVVRLVDGIAALLPERLSARLSRAEAR</sequence>
<feature type="transmembrane region" description="Helical" evidence="1">
    <location>
        <begin position="330"/>
        <end position="352"/>
    </location>
</feature>
<dbReference type="Proteomes" id="UP001223743">
    <property type="component" value="Unassembled WGS sequence"/>
</dbReference>
<keyword evidence="1" id="KW-0812">Transmembrane</keyword>
<feature type="transmembrane region" description="Helical" evidence="1">
    <location>
        <begin position="54"/>
        <end position="77"/>
    </location>
</feature>
<keyword evidence="4" id="KW-1185">Reference proteome</keyword>
<feature type="domain" description="Acyltransferase 3" evidence="2">
    <location>
        <begin position="21"/>
        <end position="349"/>
    </location>
</feature>